<sequence>SDPDPNSALLQHEGLYQLFSLLAVFLLTHVEFLSDVKQLEVKGPTCNLFFHLHFTESHKQETPAGLLSQTAAILHDCREERELFVAISVWLREITQLPQDLFLKGAAAAKWDLNTTLSCCE</sequence>
<comment type="caution">
    <text evidence="1">The sequence shown here is derived from an EMBL/GenBank/DDBJ whole genome shotgun (WGS) entry which is preliminary data.</text>
</comment>
<keyword evidence="2" id="KW-1185">Reference proteome</keyword>
<feature type="non-terminal residue" evidence="1">
    <location>
        <position position="1"/>
    </location>
</feature>
<evidence type="ECO:0000313" key="2">
    <source>
        <dbReference type="Proteomes" id="UP001057452"/>
    </source>
</evidence>
<gene>
    <name evidence="1" type="ORF">KUCAC02_002549</name>
</gene>
<proteinExistence type="predicted"/>
<organism evidence="1 2">
    <name type="scientific">Chaenocephalus aceratus</name>
    <name type="common">Blackfin icefish</name>
    <name type="synonym">Chaenichthys aceratus</name>
    <dbReference type="NCBI Taxonomy" id="36190"/>
    <lineage>
        <taxon>Eukaryota</taxon>
        <taxon>Metazoa</taxon>
        <taxon>Chordata</taxon>
        <taxon>Craniata</taxon>
        <taxon>Vertebrata</taxon>
        <taxon>Euteleostomi</taxon>
        <taxon>Actinopterygii</taxon>
        <taxon>Neopterygii</taxon>
        <taxon>Teleostei</taxon>
        <taxon>Neoteleostei</taxon>
        <taxon>Acanthomorphata</taxon>
        <taxon>Eupercaria</taxon>
        <taxon>Perciformes</taxon>
        <taxon>Notothenioidei</taxon>
        <taxon>Channichthyidae</taxon>
        <taxon>Chaenocephalus</taxon>
    </lineage>
</organism>
<evidence type="ECO:0000313" key="1">
    <source>
        <dbReference type="EMBL" id="KAI4830948.1"/>
    </source>
</evidence>
<dbReference type="Proteomes" id="UP001057452">
    <property type="component" value="Chromosome 3"/>
</dbReference>
<protein>
    <submittedName>
        <fullName evidence="1">Uncharacterized protein</fullName>
    </submittedName>
</protein>
<feature type="non-terminal residue" evidence="1">
    <location>
        <position position="121"/>
    </location>
</feature>
<accession>A0ACB9XU10</accession>
<reference evidence="1" key="1">
    <citation type="submission" date="2022-05" db="EMBL/GenBank/DDBJ databases">
        <title>Chromosome-level genome of Chaenocephalus aceratus.</title>
        <authorList>
            <person name="Park H."/>
        </authorList>
    </citation>
    <scope>NUCLEOTIDE SEQUENCE</scope>
    <source>
        <strain evidence="1">KU_202001</strain>
    </source>
</reference>
<dbReference type="EMBL" id="CM043787">
    <property type="protein sequence ID" value="KAI4830948.1"/>
    <property type="molecule type" value="Genomic_DNA"/>
</dbReference>
<name>A0ACB9XU10_CHAAC</name>